<evidence type="ECO:0000313" key="8">
    <source>
        <dbReference type="EMBL" id="OVA20158.1"/>
    </source>
</evidence>
<dbReference type="FunFam" id="2.160.10.10:FF:000002">
    <property type="entry name" value="Serine acetyltransferase"/>
    <property type="match status" value="1"/>
</dbReference>
<dbReference type="OrthoDB" id="25818at2759"/>
<dbReference type="Pfam" id="PF06426">
    <property type="entry name" value="SATase_N"/>
    <property type="match status" value="1"/>
</dbReference>
<dbReference type="InterPro" id="IPR010493">
    <property type="entry name" value="Ser_AcTrfase_N"/>
</dbReference>
<dbReference type="EMBL" id="MVGT01000146">
    <property type="protein sequence ID" value="OVA20158.1"/>
    <property type="molecule type" value="Genomic_DNA"/>
</dbReference>
<keyword evidence="5 8" id="KW-0808">Transferase</keyword>
<dbReference type="PANTHER" id="PTHR42811">
    <property type="entry name" value="SERINE ACETYLTRANSFERASE"/>
    <property type="match status" value="1"/>
</dbReference>
<dbReference type="PROSITE" id="PS00101">
    <property type="entry name" value="HEXAPEP_TRANSFERASES"/>
    <property type="match status" value="1"/>
</dbReference>
<dbReference type="InterPro" id="IPR018357">
    <property type="entry name" value="Hexapep_transf_CS"/>
</dbReference>
<name>A0A200RBR2_MACCD</name>
<dbReference type="Proteomes" id="UP000195402">
    <property type="component" value="Unassembled WGS sequence"/>
</dbReference>
<proteinExistence type="inferred from homology"/>
<dbReference type="CDD" id="cd03354">
    <property type="entry name" value="LbH_SAT"/>
    <property type="match status" value="1"/>
</dbReference>
<evidence type="ECO:0000256" key="2">
    <source>
        <dbReference type="ARBA" id="ARBA00007274"/>
    </source>
</evidence>
<dbReference type="SMART" id="SM00971">
    <property type="entry name" value="SATase_N"/>
    <property type="match status" value="1"/>
</dbReference>
<evidence type="ECO:0000256" key="3">
    <source>
        <dbReference type="ARBA" id="ARBA00013266"/>
    </source>
</evidence>
<evidence type="ECO:0000256" key="5">
    <source>
        <dbReference type="ARBA" id="ARBA00022679"/>
    </source>
</evidence>
<keyword evidence="9" id="KW-1185">Reference proteome</keyword>
<dbReference type="Gene3D" id="1.10.3130.10">
    <property type="entry name" value="serine acetyltransferase, domain 1"/>
    <property type="match status" value="1"/>
</dbReference>
<dbReference type="InterPro" id="IPR005881">
    <property type="entry name" value="Ser_O-AcTrfase"/>
</dbReference>
<dbReference type="OMA" id="YASITSH"/>
<dbReference type="Gene3D" id="2.160.10.10">
    <property type="entry name" value="Hexapeptide repeat proteins"/>
    <property type="match status" value="1"/>
</dbReference>
<dbReference type="NCBIfam" id="NF041874">
    <property type="entry name" value="EPS_EpsC"/>
    <property type="match status" value="1"/>
</dbReference>
<dbReference type="NCBIfam" id="TIGR01172">
    <property type="entry name" value="cysE"/>
    <property type="match status" value="1"/>
</dbReference>
<dbReference type="EC" id="2.3.1.30" evidence="3"/>
<dbReference type="InterPro" id="IPR042122">
    <property type="entry name" value="Ser_AcTrfase_N_sf"/>
</dbReference>
<accession>A0A200RBR2</accession>
<dbReference type="InParanoid" id="A0A200RBR2"/>
<evidence type="ECO:0000256" key="4">
    <source>
        <dbReference type="ARBA" id="ARBA00022605"/>
    </source>
</evidence>
<keyword evidence="4" id="KW-0028">Amino-acid biosynthesis</keyword>
<dbReference type="InterPro" id="IPR045304">
    <property type="entry name" value="LbH_SAT"/>
</dbReference>
<dbReference type="InterPro" id="IPR053376">
    <property type="entry name" value="Serine_acetyltransferase"/>
</dbReference>
<dbReference type="AlphaFoldDB" id="A0A200RBR2"/>
<dbReference type="GO" id="GO:0006535">
    <property type="term" value="P:cysteine biosynthetic process from serine"/>
    <property type="evidence" value="ECO:0007669"/>
    <property type="project" value="InterPro"/>
</dbReference>
<sequence>MAACVHNCSNRTSRNFLPLASNQSQNDKSLYKCVKFSMPNFSSSINNQDHKKPIPSLTVSTTNDGDHKDDLWLKIREEAQSDVEQEPILSDYYFTSILSHSSLESTLANLLAMKLSNSNLQTNILSEIFLGIFLEDPEIRRAIIDDLKAVKERDPACISYVHCILNFKGFLACQAHRIAHKLWSQSRKILALLIQNRVSEVFGVDIHPGAKIGRGILLDHATGVVIGETAVIGNNVSILHNVTLGGTGKVCGDRHPKIGDGVLIGACTSILGNVRIGDGAKIGAGSVVLKEVPPRTTAVGNPARLIGGKENPIKLDKIPSLTMDHTSFICEWSDYVI</sequence>
<reference evidence="8 9" key="1">
    <citation type="journal article" date="2017" name="Mol. Plant">
        <title>The Genome of Medicinal Plant Macleaya cordata Provides New Insights into Benzylisoquinoline Alkaloids Metabolism.</title>
        <authorList>
            <person name="Liu X."/>
            <person name="Liu Y."/>
            <person name="Huang P."/>
            <person name="Ma Y."/>
            <person name="Qing Z."/>
            <person name="Tang Q."/>
            <person name="Cao H."/>
            <person name="Cheng P."/>
            <person name="Zheng Y."/>
            <person name="Yuan Z."/>
            <person name="Zhou Y."/>
            <person name="Liu J."/>
            <person name="Tang Z."/>
            <person name="Zhuo Y."/>
            <person name="Zhang Y."/>
            <person name="Yu L."/>
            <person name="Huang J."/>
            <person name="Yang P."/>
            <person name="Peng Q."/>
            <person name="Zhang J."/>
            <person name="Jiang W."/>
            <person name="Zhang Z."/>
            <person name="Lin K."/>
            <person name="Ro D.K."/>
            <person name="Chen X."/>
            <person name="Xiong X."/>
            <person name="Shang Y."/>
            <person name="Huang S."/>
            <person name="Zeng J."/>
        </authorList>
    </citation>
    <scope>NUCLEOTIDE SEQUENCE [LARGE SCALE GENOMIC DNA]</scope>
    <source>
        <strain evidence="9">cv. BLH2017</strain>
        <tissue evidence="8">Root</tissue>
    </source>
</reference>
<comment type="caution">
    <text evidence="8">The sequence shown here is derived from an EMBL/GenBank/DDBJ whole genome shotgun (WGS) entry which is preliminary data.</text>
</comment>
<dbReference type="InterPro" id="IPR011004">
    <property type="entry name" value="Trimer_LpxA-like_sf"/>
</dbReference>
<gene>
    <name evidence="8" type="ORF">BVC80_1663g53</name>
</gene>
<dbReference type="UniPathway" id="UPA00136">
    <property type="reaction ID" value="UER00199"/>
</dbReference>
<dbReference type="STRING" id="56857.A0A200RBR2"/>
<evidence type="ECO:0000313" key="9">
    <source>
        <dbReference type="Proteomes" id="UP000195402"/>
    </source>
</evidence>
<dbReference type="Pfam" id="PF00132">
    <property type="entry name" value="Hexapep"/>
    <property type="match status" value="1"/>
</dbReference>
<dbReference type="GO" id="GO:0005737">
    <property type="term" value="C:cytoplasm"/>
    <property type="evidence" value="ECO:0007669"/>
    <property type="project" value="InterPro"/>
</dbReference>
<protein>
    <recommendedName>
        <fullName evidence="3">serine O-acetyltransferase</fullName>
        <ecNumber evidence="3">2.3.1.30</ecNumber>
    </recommendedName>
</protein>
<dbReference type="SUPFAM" id="SSF51161">
    <property type="entry name" value="Trimeric LpxA-like enzymes"/>
    <property type="match status" value="1"/>
</dbReference>
<dbReference type="InterPro" id="IPR001451">
    <property type="entry name" value="Hexapep"/>
</dbReference>
<comment type="similarity">
    <text evidence="2">Belongs to the transferase hexapeptide repeat family.</text>
</comment>
<keyword evidence="6" id="KW-0012">Acyltransferase</keyword>
<evidence type="ECO:0000256" key="6">
    <source>
        <dbReference type="ARBA" id="ARBA00023315"/>
    </source>
</evidence>
<feature type="domain" description="Serine acetyltransferase N-terminal" evidence="7">
    <location>
        <begin position="71"/>
        <end position="175"/>
    </location>
</feature>
<dbReference type="FunCoup" id="A0A200RBR2">
    <property type="interactions" value="346"/>
</dbReference>
<evidence type="ECO:0000256" key="1">
    <source>
        <dbReference type="ARBA" id="ARBA00004876"/>
    </source>
</evidence>
<comment type="pathway">
    <text evidence="1">Amino-acid biosynthesis; L-cysteine biosynthesis; L-cysteine from L-serine: step 1/2.</text>
</comment>
<evidence type="ECO:0000259" key="7">
    <source>
        <dbReference type="SMART" id="SM00971"/>
    </source>
</evidence>
<organism evidence="8 9">
    <name type="scientific">Macleaya cordata</name>
    <name type="common">Five-seeded plume-poppy</name>
    <name type="synonym">Bocconia cordata</name>
    <dbReference type="NCBI Taxonomy" id="56857"/>
    <lineage>
        <taxon>Eukaryota</taxon>
        <taxon>Viridiplantae</taxon>
        <taxon>Streptophyta</taxon>
        <taxon>Embryophyta</taxon>
        <taxon>Tracheophyta</taxon>
        <taxon>Spermatophyta</taxon>
        <taxon>Magnoliopsida</taxon>
        <taxon>Ranunculales</taxon>
        <taxon>Papaveraceae</taxon>
        <taxon>Papaveroideae</taxon>
        <taxon>Macleaya</taxon>
    </lineage>
</organism>
<dbReference type="GO" id="GO:0009001">
    <property type="term" value="F:serine O-acetyltransferase activity"/>
    <property type="evidence" value="ECO:0007669"/>
    <property type="project" value="UniProtKB-EC"/>
</dbReference>